<dbReference type="EMBL" id="JABFBC010000001">
    <property type="protein sequence ID" value="NNU78948.1"/>
    <property type="molecule type" value="Genomic_DNA"/>
</dbReference>
<evidence type="ECO:0000313" key="2">
    <source>
        <dbReference type="EMBL" id="NNU78948.1"/>
    </source>
</evidence>
<feature type="transmembrane region" description="Helical" evidence="1">
    <location>
        <begin position="52"/>
        <end position="72"/>
    </location>
</feature>
<feature type="transmembrane region" description="Helical" evidence="1">
    <location>
        <begin position="164"/>
        <end position="189"/>
    </location>
</feature>
<feature type="transmembrane region" description="Helical" evidence="1">
    <location>
        <begin position="92"/>
        <end position="112"/>
    </location>
</feature>
<keyword evidence="1" id="KW-0812">Transmembrane</keyword>
<dbReference type="Proteomes" id="UP000572377">
    <property type="component" value="Unassembled WGS sequence"/>
</dbReference>
<dbReference type="AlphaFoldDB" id="A0A849KUH5"/>
<sequence length="220" mass="22651">MIRHISQGASSWRAVALGLVALVGCVLALNMILGPVLARLVADLAPAASDRLALGIALACALYAVLLALPFVPGVEIGLGLLTMFGAMAAPFVYLATVAGLSLSFLCGRLIPAQVLARLARRLGLARLETHLLRLDPLDSAARLELLLRSAPQGWGAMLLRRRYLALALALNMPGNAILGGGGGIALAAGMSRLFNIPGFLAAVAVAVSPVPILIWALGA</sequence>
<accession>A0A849KUH5</accession>
<comment type="caution">
    <text evidence="2">The sequence shown here is derived from an EMBL/GenBank/DDBJ whole genome shotgun (WGS) entry which is preliminary data.</text>
</comment>
<name>A0A849KUH5_9RHOB</name>
<dbReference type="RefSeq" id="WP_171321512.1">
    <property type="nucleotide sequence ID" value="NZ_JABFBC010000001.1"/>
</dbReference>
<reference evidence="2 3" key="1">
    <citation type="submission" date="2020-05" db="EMBL/GenBank/DDBJ databases">
        <title>Gimesia benthica sp. nov., a novel planctomycete isolated from a deep-sea water sample of the Northwest Indian Ocean.</title>
        <authorList>
            <person name="Wang J."/>
            <person name="Ruan C."/>
            <person name="Song L."/>
            <person name="Zhu Y."/>
            <person name="Li A."/>
            <person name="Zheng X."/>
            <person name="Wang L."/>
            <person name="Lu Z."/>
            <person name="Huang Y."/>
            <person name="Du W."/>
            <person name="Zhou Y."/>
            <person name="Huang L."/>
            <person name="Dai X."/>
        </authorList>
    </citation>
    <scope>NUCLEOTIDE SEQUENCE [LARGE SCALE GENOMIC DNA]</scope>
    <source>
        <strain evidence="2 3">YYQ-30</strain>
    </source>
</reference>
<proteinExistence type="predicted"/>
<protein>
    <recommendedName>
        <fullName evidence="4">TVP38/TMEM64 family membrane protein</fullName>
    </recommendedName>
</protein>
<evidence type="ECO:0000256" key="1">
    <source>
        <dbReference type="SAM" id="Phobius"/>
    </source>
</evidence>
<keyword evidence="1" id="KW-1133">Transmembrane helix</keyword>
<gene>
    <name evidence="2" type="ORF">HMH01_00725</name>
</gene>
<evidence type="ECO:0008006" key="4">
    <source>
        <dbReference type="Google" id="ProtNLM"/>
    </source>
</evidence>
<evidence type="ECO:0000313" key="3">
    <source>
        <dbReference type="Proteomes" id="UP000572377"/>
    </source>
</evidence>
<feature type="transmembrane region" description="Helical" evidence="1">
    <location>
        <begin position="12"/>
        <end position="40"/>
    </location>
</feature>
<keyword evidence="3" id="KW-1185">Reference proteome</keyword>
<organism evidence="2 3">
    <name type="scientific">Halovulum dunhuangense</name>
    <dbReference type="NCBI Taxonomy" id="1505036"/>
    <lineage>
        <taxon>Bacteria</taxon>
        <taxon>Pseudomonadati</taxon>
        <taxon>Pseudomonadota</taxon>
        <taxon>Alphaproteobacteria</taxon>
        <taxon>Rhodobacterales</taxon>
        <taxon>Paracoccaceae</taxon>
        <taxon>Halovulum</taxon>
    </lineage>
</organism>
<feature type="transmembrane region" description="Helical" evidence="1">
    <location>
        <begin position="195"/>
        <end position="218"/>
    </location>
</feature>
<keyword evidence="1" id="KW-0472">Membrane</keyword>
<dbReference type="PROSITE" id="PS51257">
    <property type="entry name" value="PROKAR_LIPOPROTEIN"/>
    <property type="match status" value="1"/>
</dbReference>